<dbReference type="EMBL" id="BSYO01000023">
    <property type="protein sequence ID" value="GMH21330.1"/>
    <property type="molecule type" value="Genomic_DNA"/>
</dbReference>
<reference evidence="1" key="1">
    <citation type="submission" date="2023-05" db="EMBL/GenBank/DDBJ databases">
        <title>Nepenthes gracilis genome sequencing.</title>
        <authorList>
            <person name="Fukushima K."/>
        </authorList>
    </citation>
    <scope>NUCLEOTIDE SEQUENCE</scope>
    <source>
        <strain evidence="1">SING2019-196</strain>
    </source>
</reference>
<name>A0AAD3XYV3_NEPGR</name>
<comment type="caution">
    <text evidence="1">The sequence shown here is derived from an EMBL/GenBank/DDBJ whole genome shotgun (WGS) entry which is preliminary data.</text>
</comment>
<protein>
    <submittedName>
        <fullName evidence="1">Uncharacterized protein</fullName>
    </submittedName>
</protein>
<accession>A0AAD3XYV3</accession>
<gene>
    <name evidence="1" type="ORF">Nepgr_023172</name>
</gene>
<dbReference type="AlphaFoldDB" id="A0AAD3XYV3"/>
<proteinExistence type="predicted"/>
<keyword evidence="2" id="KW-1185">Reference proteome</keyword>
<sequence>MPSGFVRSDKAKHMFRKLPSQRDALLPSSTPDASFLKNLKAPPLSERLASINQSAEYVKNGLLDNSGPPLSSNGIEATSSLCLSPCLVPTSCAPKPGIDSKSLPSELQNASWADVVQSVEPVASISSLNYGVALGGLENQSDTGVHAGVGKALPENLGSAIEHPPDQSIGIGQESPTEATENNQWGIMPPADFAEEFHQLFVPDHVVGLLELKLNDMESPFPPNNLFSVLQDPMDSNEQEECVDPVGRTVINVQPSPQASEISLPAFACFSYDPKIVGQQCCNVEEVSRPAKRSLTVSFAEKLQEGIDPVDSRFPSICSAPVPISDEDRLAALGSSTCSAVGDGSQAGGFAPSFHSASAIPEVATNMMEPISPVCAVATMDVVCSGLPTVAESVDDPAAVSAYSLHDAQFGHHDMAPVLVDDLDLTPNSITRLSSKYSLDTLSNVEHDTISLEGSLAGVCEGRALDASRVKFHRAIDVTAMQYGPWQQTKSRR</sequence>
<evidence type="ECO:0000313" key="1">
    <source>
        <dbReference type="EMBL" id="GMH21330.1"/>
    </source>
</evidence>
<dbReference type="Proteomes" id="UP001279734">
    <property type="component" value="Unassembled WGS sequence"/>
</dbReference>
<evidence type="ECO:0000313" key="2">
    <source>
        <dbReference type="Proteomes" id="UP001279734"/>
    </source>
</evidence>
<organism evidence="1 2">
    <name type="scientific">Nepenthes gracilis</name>
    <name type="common">Slender pitcher plant</name>
    <dbReference type="NCBI Taxonomy" id="150966"/>
    <lineage>
        <taxon>Eukaryota</taxon>
        <taxon>Viridiplantae</taxon>
        <taxon>Streptophyta</taxon>
        <taxon>Embryophyta</taxon>
        <taxon>Tracheophyta</taxon>
        <taxon>Spermatophyta</taxon>
        <taxon>Magnoliopsida</taxon>
        <taxon>eudicotyledons</taxon>
        <taxon>Gunneridae</taxon>
        <taxon>Pentapetalae</taxon>
        <taxon>Caryophyllales</taxon>
        <taxon>Nepenthaceae</taxon>
        <taxon>Nepenthes</taxon>
    </lineage>
</organism>